<dbReference type="KEGG" id="nfl:COO91_03956"/>
<reference evidence="2 3" key="1">
    <citation type="submission" date="2017-11" db="EMBL/GenBank/DDBJ databases">
        <title>Complete genome of a free-living desiccation-tolerant cyanobacterium and its photosynthetic adaptation to extreme terrestrial habitat.</title>
        <authorList>
            <person name="Shang J."/>
        </authorList>
    </citation>
    <scope>NUCLEOTIDE SEQUENCE [LARGE SCALE GENOMIC DNA]</scope>
    <source>
        <strain evidence="2 3">CCNUN1</strain>
    </source>
</reference>
<dbReference type="PANTHER" id="PTHR33221:SF5">
    <property type="entry name" value="HTH-TYPE TRANSCRIPTIONAL REGULATOR ISCR"/>
    <property type="match status" value="1"/>
</dbReference>
<dbReference type="AlphaFoldDB" id="A0A2K8SR99"/>
<dbReference type="InterPro" id="IPR036388">
    <property type="entry name" value="WH-like_DNA-bd_sf"/>
</dbReference>
<proteinExistence type="predicted"/>
<dbReference type="InterPro" id="IPR036390">
    <property type="entry name" value="WH_DNA-bd_sf"/>
</dbReference>
<dbReference type="RefSeq" id="WP_100899464.1">
    <property type="nucleotide sequence ID" value="NZ_CAWNNC010000001.1"/>
</dbReference>
<keyword evidence="1 2" id="KW-0238">DNA-binding</keyword>
<accession>A0A2K8SR99</accession>
<dbReference type="PROSITE" id="PS01332">
    <property type="entry name" value="HTH_RRF2_1"/>
    <property type="match status" value="1"/>
</dbReference>
<name>A0A2K8SR99_9NOSO</name>
<evidence type="ECO:0000256" key="1">
    <source>
        <dbReference type="ARBA" id="ARBA00023125"/>
    </source>
</evidence>
<evidence type="ECO:0000313" key="3">
    <source>
        <dbReference type="Proteomes" id="UP000232003"/>
    </source>
</evidence>
<dbReference type="GO" id="GO:0003677">
    <property type="term" value="F:DNA binding"/>
    <property type="evidence" value="ECO:0007669"/>
    <property type="project" value="UniProtKB-KW"/>
</dbReference>
<dbReference type="InterPro" id="IPR000944">
    <property type="entry name" value="Tscrpt_reg_Rrf2"/>
</dbReference>
<dbReference type="OrthoDB" id="9808360at2"/>
<dbReference type="Proteomes" id="UP000232003">
    <property type="component" value="Chromosome"/>
</dbReference>
<dbReference type="PROSITE" id="PS51197">
    <property type="entry name" value="HTH_RRF2_2"/>
    <property type="match status" value="1"/>
</dbReference>
<dbReference type="Gene3D" id="1.10.10.10">
    <property type="entry name" value="Winged helix-like DNA-binding domain superfamily/Winged helix DNA-binding domain"/>
    <property type="match status" value="1"/>
</dbReference>
<sequence>MVISNKSEYALLALLELASCYPNGEALQIREIAALQDIPNRYLEQLLATLRRGGLIKSIRGAKGGYVLARDPGKITVLAAFSCMEGSDIVVSNPEPTPNTVEGELIQEVWQEARQAANSVLEKYTLQDLCERRSMRKQKELMYYI</sequence>
<dbReference type="EMBL" id="CP024785">
    <property type="protein sequence ID" value="AUB37999.1"/>
    <property type="molecule type" value="Genomic_DNA"/>
</dbReference>
<dbReference type="GO" id="GO:0005829">
    <property type="term" value="C:cytosol"/>
    <property type="evidence" value="ECO:0007669"/>
    <property type="project" value="TreeGrafter"/>
</dbReference>
<dbReference type="SUPFAM" id="SSF46785">
    <property type="entry name" value="Winged helix' DNA-binding domain"/>
    <property type="match status" value="1"/>
</dbReference>
<dbReference type="PANTHER" id="PTHR33221">
    <property type="entry name" value="WINGED HELIX-TURN-HELIX TRANSCRIPTIONAL REGULATOR, RRF2 FAMILY"/>
    <property type="match status" value="1"/>
</dbReference>
<organism evidence="2 3">
    <name type="scientific">Nostoc flagelliforme CCNUN1</name>
    <dbReference type="NCBI Taxonomy" id="2038116"/>
    <lineage>
        <taxon>Bacteria</taxon>
        <taxon>Bacillati</taxon>
        <taxon>Cyanobacteriota</taxon>
        <taxon>Cyanophyceae</taxon>
        <taxon>Nostocales</taxon>
        <taxon>Nostocaceae</taxon>
        <taxon>Nostoc</taxon>
    </lineage>
</organism>
<gene>
    <name evidence="2" type="ORF">COO91_03956</name>
</gene>
<dbReference type="Pfam" id="PF02082">
    <property type="entry name" value="Rrf2"/>
    <property type="match status" value="1"/>
</dbReference>
<keyword evidence="3" id="KW-1185">Reference proteome</keyword>
<evidence type="ECO:0000313" key="2">
    <source>
        <dbReference type="EMBL" id="AUB37999.1"/>
    </source>
</evidence>
<protein>
    <submittedName>
        <fullName evidence="2">DNA-binding transcriptional regulator, IscR family</fullName>
    </submittedName>
</protein>
<dbReference type="GO" id="GO:0003700">
    <property type="term" value="F:DNA-binding transcription factor activity"/>
    <property type="evidence" value="ECO:0007669"/>
    <property type="project" value="TreeGrafter"/>
</dbReference>
<dbReference type="NCBIfam" id="TIGR00738">
    <property type="entry name" value="rrf2_super"/>
    <property type="match status" value="1"/>
</dbReference>
<dbReference type="InterPro" id="IPR030489">
    <property type="entry name" value="TR_Rrf2-type_CS"/>
</dbReference>